<dbReference type="GO" id="GO:0020037">
    <property type="term" value="F:heme binding"/>
    <property type="evidence" value="ECO:0007669"/>
    <property type="project" value="InterPro"/>
</dbReference>
<dbReference type="Proteomes" id="UP001152607">
    <property type="component" value="Unassembled WGS sequence"/>
</dbReference>
<evidence type="ECO:0000313" key="10">
    <source>
        <dbReference type="Proteomes" id="UP001152607"/>
    </source>
</evidence>
<comment type="similarity">
    <text evidence="2 8">Belongs to the cytochrome P450 family.</text>
</comment>
<dbReference type="GO" id="GO:0005506">
    <property type="term" value="F:iron ion binding"/>
    <property type="evidence" value="ECO:0007669"/>
    <property type="project" value="InterPro"/>
</dbReference>
<keyword evidence="6 8" id="KW-0503">Monooxygenase</keyword>
<evidence type="ECO:0000256" key="1">
    <source>
        <dbReference type="ARBA" id="ARBA00001971"/>
    </source>
</evidence>
<evidence type="ECO:0000256" key="5">
    <source>
        <dbReference type="ARBA" id="ARBA00023004"/>
    </source>
</evidence>
<dbReference type="Gene3D" id="1.10.630.10">
    <property type="entry name" value="Cytochrome P450"/>
    <property type="match status" value="1"/>
</dbReference>
<reference evidence="9" key="1">
    <citation type="submission" date="2023-01" db="EMBL/GenBank/DDBJ databases">
        <authorList>
            <person name="Van Ghelder C."/>
            <person name="Rancurel C."/>
        </authorList>
    </citation>
    <scope>NUCLEOTIDE SEQUENCE</scope>
    <source>
        <strain evidence="9">CNCM I-4278</strain>
    </source>
</reference>
<proteinExistence type="inferred from homology"/>
<evidence type="ECO:0008006" key="11">
    <source>
        <dbReference type="Google" id="ProtNLM"/>
    </source>
</evidence>
<evidence type="ECO:0000256" key="4">
    <source>
        <dbReference type="ARBA" id="ARBA00023002"/>
    </source>
</evidence>
<dbReference type="InterPro" id="IPR036396">
    <property type="entry name" value="Cyt_P450_sf"/>
</dbReference>
<gene>
    <name evidence="9" type="ORF">PDIGIT_LOCUS9661</name>
</gene>
<evidence type="ECO:0000256" key="3">
    <source>
        <dbReference type="ARBA" id="ARBA00022723"/>
    </source>
</evidence>
<keyword evidence="3 7" id="KW-0479">Metal-binding</keyword>
<name>A0A9W4XM08_9PLEO</name>
<organism evidence="9 10">
    <name type="scientific">Periconia digitata</name>
    <dbReference type="NCBI Taxonomy" id="1303443"/>
    <lineage>
        <taxon>Eukaryota</taxon>
        <taxon>Fungi</taxon>
        <taxon>Dikarya</taxon>
        <taxon>Ascomycota</taxon>
        <taxon>Pezizomycotina</taxon>
        <taxon>Dothideomycetes</taxon>
        <taxon>Pleosporomycetidae</taxon>
        <taxon>Pleosporales</taxon>
        <taxon>Massarineae</taxon>
        <taxon>Periconiaceae</taxon>
        <taxon>Periconia</taxon>
    </lineage>
</organism>
<keyword evidence="5 7" id="KW-0408">Iron</keyword>
<comment type="caution">
    <text evidence="9">The sequence shown here is derived from an EMBL/GenBank/DDBJ whole genome shotgun (WGS) entry which is preliminary data.</text>
</comment>
<accession>A0A9W4XM08</accession>
<comment type="cofactor">
    <cofactor evidence="1 7">
        <name>heme</name>
        <dbReference type="ChEBI" id="CHEBI:30413"/>
    </cofactor>
</comment>
<dbReference type="AlphaFoldDB" id="A0A9W4XM08"/>
<dbReference type="PRINTS" id="PR00385">
    <property type="entry name" value="P450"/>
</dbReference>
<protein>
    <recommendedName>
        <fullName evidence="11">Cytochrome P450</fullName>
    </recommendedName>
</protein>
<evidence type="ECO:0000256" key="6">
    <source>
        <dbReference type="ARBA" id="ARBA00023033"/>
    </source>
</evidence>
<dbReference type="CDD" id="cd11061">
    <property type="entry name" value="CYP67-like"/>
    <property type="match status" value="1"/>
</dbReference>
<dbReference type="InterPro" id="IPR050121">
    <property type="entry name" value="Cytochrome_P450_monoxygenase"/>
</dbReference>
<sequence length="607" mass="68789">MGWYQLSKVHEFLAPTPRSVTRVRALFFLLNRFARQPFITKVRPVVHSDTLQRFVNMNKLYFLAAQSRVGQEILLAALVGITSHLVLFIRGEHHVKAPILFWLPILATAALGYTKTRGPSGNWNEGIWETGAVAGSYFTALLSSITIYRLYFHRIRHFPGPTLASVTKLWHVAHTIDSRNHLVLDRLHKTYGDFVRTGPTEITVFHPEATLAVHGFSNKCSKSAWYDILLPMNSLSTMRDKRQHNERRKVWERAISYKTMAGYEQRIKKHVSNLESHIERTAGQSINMTQWCYFFAFDAMGDFAFAASFDMLKTKEWHYAVMLLRRALGLLGPVSPVPWLAQLALSFTVIPIIRDWNEMMSWCAARMSEQINFILLPNLPHYQISSCLIRHAKSNSTVEKDRPFLNGDSAAVIVAGSDTVASTMTNLFYRLAACPEHADKIREEVASLPSVDDSRGLKGLEHMNGVINETLRLHPAVPTGGNRDTPPEGMSIAGTWIPGNITVVTPRYTIGRLERLYSQPESFIPERWYSKPELILDRKSFNPFNTGRHSCIGKDLALAQIRFATALLVSKYRISFAPGEDGTRVCRDMKDQFTAVPGKLKLVFSRI</sequence>
<dbReference type="PANTHER" id="PTHR24305:SF187">
    <property type="entry name" value="P450, PUTATIVE (EUROFUNG)-RELATED"/>
    <property type="match status" value="1"/>
</dbReference>
<keyword evidence="7 8" id="KW-0349">Heme</keyword>
<evidence type="ECO:0000256" key="7">
    <source>
        <dbReference type="PIRSR" id="PIRSR602401-1"/>
    </source>
</evidence>
<dbReference type="GO" id="GO:0016705">
    <property type="term" value="F:oxidoreductase activity, acting on paired donors, with incorporation or reduction of molecular oxygen"/>
    <property type="evidence" value="ECO:0007669"/>
    <property type="project" value="InterPro"/>
</dbReference>
<evidence type="ECO:0000256" key="8">
    <source>
        <dbReference type="RuleBase" id="RU000461"/>
    </source>
</evidence>
<dbReference type="InterPro" id="IPR002401">
    <property type="entry name" value="Cyt_P450_E_grp-I"/>
</dbReference>
<dbReference type="Pfam" id="PF00067">
    <property type="entry name" value="p450"/>
    <property type="match status" value="1"/>
</dbReference>
<dbReference type="PRINTS" id="PR00463">
    <property type="entry name" value="EP450I"/>
</dbReference>
<dbReference type="SUPFAM" id="SSF48264">
    <property type="entry name" value="Cytochrome P450"/>
    <property type="match status" value="1"/>
</dbReference>
<dbReference type="GO" id="GO:0004497">
    <property type="term" value="F:monooxygenase activity"/>
    <property type="evidence" value="ECO:0007669"/>
    <property type="project" value="UniProtKB-KW"/>
</dbReference>
<dbReference type="PANTHER" id="PTHR24305">
    <property type="entry name" value="CYTOCHROME P450"/>
    <property type="match status" value="1"/>
</dbReference>
<feature type="binding site" description="axial binding residue" evidence="7">
    <location>
        <position position="551"/>
    </location>
    <ligand>
        <name>heme</name>
        <dbReference type="ChEBI" id="CHEBI:30413"/>
    </ligand>
    <ligandPart>
        <name>Fe</name>
        <dbReference type="ChEBI" id="CHEBI:18248"/>
    </ligandPart>
</feature>
<evidence type="ECO:0000313" key="9">
    <source>
        <dbReference type="EMBL" id="CAI6336558.1"/>
    </source>
</evidence>
<dbReference type="PROSITE" id="PS00086">
    <property type="entry name" value="CYTOCHROME_P450"/>
    <property type="match status" value="1"/>
</dbReference>
<dbReference type="EMBL" id="CAOQHR010000006">
    <property type="protein sequence ID" value="CAI6336558.1"/>
    <property type="molecule type" value="Genomic_DNA"/>
</dbReference>
<dbReference type="OrthoDB" id="6692864at2759"/>
<keyword evidence="4 8" id="KW-0560">Oxidoreductase</keyword>
<dbReference type="InterPro" id="IPR001128">
    <property type="entry name" value="Cyt_P450"/>
</dbReference>
<dbReference type="InterPro" id="IPR017972">
    <property type="entry name" value="Cyt_P450_CS"/>
</dbReference>
<evidence type="ECO:0000256" key="2">
    <source>
        <dbReference type="ARBA" id="ARBA00010617"/>
    </source>
</evidence>
<keyword evidence="10" id="KW-1185">Reference proteome</keyword>